<dbReference type="InterPro" id="IPR013762">
    <property type="entry name" value="Integrase-like_cat_sf"/>
</dbReference>
<dbReference type="Gene3D" id="1.10.443.10">
    <property type="entry name" value="Intergrase catalytic core"/>
    <property type="match status" value="1"/>
</dbReference>
<dbReference type="GO" id="GO:0015074">
    <property type="term" value="P:DNA integration"/>
    <property type="evidence" value="ECO:0007669"/>
    <property type="project" value="InterPro"/>
</dbReference>
<organism evidence="2 3">
    <name type="scientific">Xyrichtys novacula</name>
    <name type="common">Pearly razorfish</name>
    <name type="synonym">Hemipteronotus novacula</name>
    <dbReference type="NCBI Taxonomy" id="13765"/>
    <lineage>
        <taxon>Eukaryota</taxon>
        <taxon>Metazoa</taxon>
        <taxon>Chordata</taxon>
        <taxon>Craniata</taxon>
        <taxon>Vertebrata</taxon>
        <taxon>Euteleostomi</taxon>
        <taxon>Actinopterygii</taxon>
        <taxon>Neopterygii</taxon>
        <taxon>Teleostei</taxon>
        <taxon>Neoteleostei</taxon>
        <taxon>Acanthomorphata</taxon>
        <taxon>Eupercaria</taxon>
        <taxon>Labriformes</taxon>
        <taxon>Labridae</taxon>
        <taxon>Xyrichtys</taxon>
    </lineage>
</organism>
<dbReference type="Proteomes" id="UP001178508">
    <property type="component" value="Chromosome 24"/>
</dbReference>
<keyword evidence="1" id="KW-0233">DNA recombination</keyword>
<dbReference type="PANTHER" id="PTHR34605:SF3">
    <property type="entry name" value="P CELL-TYPE AGGLUTINATION PROTEIN MAP4-LIKE-RELATED"/>
    <property type="match status" value="1"/>
</dbReference>
<dbReference type="GO" id="GO:0003677">
    <property type="term" value="F:DNA binding"/>
    <property type="evidence" value="ECO:0007669"/>
    <property type="project" value="InterPro"/>
</dbReference>
<protein>
    <recommendedName>
        <fullName evidence="4">Tyr recombinase domain-containing protein</fullName>
    </recommendedName>
</protein>
<dbReference type="InterPro" id="IPR011010">
    <property type="entry name" value="DNA_brk_join_enz"/>
</dbReference>
<evidence type="ECO:0000313" key="3">
    <source>
        <dbReference type="Proteomes" id="UP001178508"/>
    </source>
</evidence>
<reference evidence="2" key="1">
    <citation type="submission" date="2023-08" db="EMBL/GenBank/DDBJ databases">
        <authorList>
            <person name="Alioto T."/>
            <person name="Alioto T."/>
            <person name="Gomez Garrido J."/>
        </authorList>
    </citation>
    <scope>NUCLEOTIDE SEQUENCE</scope>
</reference>
<proteinExistence type="predicted"/>
<sequence>MICFLRSCPHATLQEPLFATEKEKPMSKAWLASHLHLLCQTCGLPPDRYTTHSLRIGAATTAAASTSVATLKLMGRWSSSAYERYLRPGAKDILEAQKAMGAL</sequence>
<evidence type="ECO:0000313" key="2">
    <source>
        <dbReference type="EMBL" id="CAJ1087317.1"/>
    </source>
</evidence>
<accession>A0AAV1HSF3</accession>
<gene>
    <name evidence="2" type="ORF">XNOV1_A002213</name>
</gene>
<name>A0AAV1HSF3_XYRNO</name>
<dbReference type="AlphaFoldDB" id="A0AAV1HSF3"/>
<dbReference type="SUPFAM" id="SSF56349">
    <property type="entry name" value="DNA breaking-rejoining enzymes"/>
    <property type="match status" value="1"/>
</dbReference>
<dbReference type="PANTHER" id="PTHR34605">
    <property type="entry name" value="PHAGE_INTEGRASE DOMAIN-CONTAINING PROTEIN"/>
    <property type="match status" value="1"/>
</dbReference>
<keyword evidence="3" id="KW-1185">Reference proteome</keyword>
<dbReference type="InterPro" id="IPR052925">
    <property type="entry name" value="Phage_Integrase-like_Recomb"/>
</dbReference>
<evidence type="ECO:0000256" key="1">
    <source>
        <dbReference type="ARBA" id="ARBA00023172"/>
    </source>
</evidence>
<dbReference type="EMBL" id="OY660887">
    <property type="protein sequence ID" value="CAJ1087317.1"/>
    <property type="molecule type" value="Genomic_DNA"/>
</dbReference>
<dbReference type="GO" id="GO:0006310">
    <property type="term" value="P:DNA recombination"/>
    <property type="evidence" value="ECO:0007669"/>
    <property type="project" value="UniProtKB-KW"/>
</dbReference>
<evidence type="ECO:0008006" key="4">
    <source>
        <dbReference type="Google" id="ProtNLM"/>
    </source>
</evidence>